<organism evidence="1 2">
    <name type="scientific">Clostridium omnivorum</name>
    <dbReference type="NCBI Taxonomy" id="1604902"/>
    <lineage>
        <taxon>Bacteria</taxon>
        <taxon>Bacillati</taxon>
        <taxon>Bacillota</taxon>
        <taxon>Clostridia</taxon>
        <taxon>Eubacteriales</taxon>
        <taxon>Clostridiaceae</taxon>
        <taxon>Clostridium</taxon>
    </lineage>
</organism>
<comment type="caution">
    <text evidence="1">The sequence shown here is derived from an EMBL/GenBank/DDBJ whole genome shotgun (WGS) entry which is preliminary data.</text>
</comment>
<evidence type="ECO:0008006" key="3">
    <source>
        <dbReference type="Google" id="ProtNLM"/>
    </source>
</evidence>
<gene>
    <name evidence="1" type="ORF">bsdE14_23680</name>
</gene>
<evidence type="ECO:0000313" key="2">
    <source>
        <dbReference type="Proteomes" id="UP001208567"/>
    </source>
</evidence>
<dbReference type="Proteomes" id="UP001208567">
    <property type="component" value="Unassembled WGS sequence"/>
</dbReference>
<keyword evidence="2" id="KW-1185">Reference proteome</keyword>
<name>A0ABQ5N6V9_9CLOT</name>
<evidence type="ECO:0000313" key="1">
    <source>
        <dbReference type="EMBL" id="GLC30958.1"/>
    </source>
</evidence>
<dbReference type="RefSeq" id="WP_264850234.1">
    <property type="nucleotide sequence ID" value="NZ_BRXR01000001.1"/>
</dbReference>
<protein>
    <recommendedName>
        <fullName evidence="3">DUF3788 family protein</fullName>
    </recommendedName>
</protein>
<sequence>MQSEDSFYDDIIAFVQEMFQNVFKDKLAFEKKKVNVEHMGCFQIRYKFLPRNYELVFENDRNIFVIDIFDGEGAKNTLYRIINFKNGLSKENIKEAILKLQKVLEQDDICFYIHKNNKLYKKIGGEYKRVMDLNELRQ</sequence>
<accession>A0ABQ5N6V9</accession>
<reference evidence="1 2" key="1">
    <citation type="journal article" date="2024" name="Int. J. Syst. Evol. Microbiol.">
        <title>Clostridium omnivorum sp. nov., isolated from anoxic soil under the treatment of reductive soil disinfestation.</title>
        <authorList>
            <person name="Ueki A."/>
            <person name="Tonouchi A."/>
            <person name="Kaku N."/>
            <person name="Honma S."/>
            <person name="Ueki K."/>
        </authorList>
    </citation>
    <scope>NUCLEOTIDE SEQUENCE [LARGE SCALE GENOMIC DNA]</scope>
    <source>
        <strain evidence="1 2">E14</strain>
    </source>
</reference>
<proteinExistence type="predicted"/>
<dbReference type="EMBL" id="BRXR01000001">
    <property type="protein sequence ID" value="GLC30958.1"/>
    <property type="molecule type" value="Genomic_DNA"/>
</dbReference>